<organism evidence="11 12">
    <name type="scientific">Tistrella mobilis (strain KA081020-065)</name>
    <dbReference type="NCBI Taxonomy" id="1110502"/>
    <lineage>
        <taxon>Bacteria</taxon>
        <taxon>Pseudomonadati</taxon>
        <taxon>Pseudomonadota</taxon>
        <taxon>Alphaproteobacteria</taxon>
        <taxon>Geminicoccales</taxon>
        <taxon>Geminicoccaceae</taxon>
        <taxon>Tistrella</taxon>
    </lineage>
</organism>
<evidence type="ECO:0000256" key="4">
    <source>
        <dbReference type="ARBA" id="ARBA00022840"/>
    </source>
</evidence>
<reference evidence="11 12" key="1">
    <citation type="journal article" date="2012" name="J. Am. Chem. Soc.">
        <title>Bacterial biosynthesis and maturation of the didemnin anti-cancer agents.</title>
        <authorList>
            <person name="Xu Y."/>
            <person name="Kersten R.D."/>
            <person name="Nam S.J."/>
            <person name="Lu L."/>
            <person name="Al-Suwailem A.M."/>
            <person name="Zheng H."/>
            <person name="Fenical W."/>
            <person name="Dorrestein P.C."/>
            <person name="Moore B.S."/>
            <person name="Qian P.Y."/>
        </authorList>
    </citation>
    <scope>NUCLEOTIDE SEQUENCE [LARGE SCALE GENOMIC DNA]</scope>
    <source>
        <strain evidence="11 12">KA081020-065</strain>
    </source>
</reference>
<dbReference type="PROSITE" id="PS50893">
    <property type="entry name" value="ABC_TRANSPORTER_2"/>
    <property type="match status" value="1"/>
</dbReference>
<dbReference type="PANTHER" id="PTHR24221:SF203">
    <property type="entry name" value="ATP-BINDING_PERMEASE FUSION ABC TRANSPORTER-RELATED"/>
    <property type="match status" value="1"/>
</dbReference>
<dbReference type="Pfam" id="PF00664">
    <property type="entry name" value="ABC_membrane"/>
    <property type="match status" value="1"/>
</dbReference>
<dbReference type="InterPro" id="IPR003593">
    <property type="entry name" value="AAA+_ATPase"/>
</dbReference>
<feature type="transmembrane region" description="Helical" evidence="8">
    <location>
        <begin position="56"/>
        <end position="80"/>
    </location>
</feature>
<keyword evidence="3" id="KW-0547">Nucleotide-binding</keyword>
<sequence length="636" mass="69936">MSPIDTGRLNGRSPASRIMRWFESRLDPYPPAAPTQPPRGLVAFCRHYTRGAEPWLIAMALLSTAIALAEVALFSFMGSLVDLLQANTPEGLFAAEGWKLIGMAVLVLVVMPAIALGNSLIIHQTLLGNFPMRIRWSLHRYLVRQSMSYFQDEFAGRVATKLMQTSLAVRETVIKLLDMGNYVLVYMTGALIVAASADWRLMLPFLAWILLYAALLRWFIPRMRAVSQAQADARSEMTGRIVDSYTNIATVKLFSHARREDGYARDAMESFLKTVHLQMRMSTVVQVGNLCLNYLLIASVAALGIWLWTVQAVSVGEIAVAVSFTLRLMGMSQWIMWEMAGLFENIGTVQDGMNSISLPYEVADRPDARALGPVTGAIRFDHVGFNYGGRRPVVRDFDLVVKPGEKIGLIGRSGAGKSTVVNLLLRFYDVEQGRITIDGTDIATVTQDSLRAAIGVVTQDTSLLHRSVRDNIVYGRPDAGDDEMIRAARRAEADDFIATLVDSHGRRGYDAHVGERGVKLSGGQRQRVAIARAMLKDAPILILDEATAALDSEVEAAIQANLDRLMEGKTVIAIAHRLSTIAAMDRLVVMDQGRIVEQGTHDQLIAAGGLYARLWHRQSGGFIQADDEPAEVLQGA</sequence>
<dbReference type="InterPro" id="IPR017871">
    <property type="entry name" value="ABC_transporter-like_CS"/>
</dbReference>
<feature type="transmembrane region" description="Helical" evidence="8">
    <location>
        <begin position="176"/>
        <end position="195"/>
    </location>
</feature>
<evidence type="ECO:0000313" key="12">
    <source>
        <dbReference type="Proteomes" id="UP000005258"/>
    </source>
</evidence>
<dbReference type="EMBL" id="CP003238">
    <property type="protein sequence ID" value="AFK56044.1"/>
    <property type="molecule type" value="Genomic_DNA"/>
</dbReference>
<protein>
    <submittedName>
        <fullName evidence="11">ABC transporter related protein</fullName>
    </submittedName>
</protein>
<evidence type="ECO:0000313" key="11">
    <source>
        <dbReference type="EMBL" id="AFK56044.1"/>
    </source>
</evidence>
<dbReference type="PANTHER" id="PTHR24221">
    <property type="entry name" value="ATP-BINDING CASSETTE SUB-FAMILY B"/>
    <property type="match status" value="1"/>
</dbReference>
<dbReference type="GO" id="GO:0034040">
    <property type="term" value="F:ATPase-coupled lipid transmembrane transporter activity"/>
    <property type="evidence" value="ECO:0007669"/>
    <property type="project" value="TreeGrafter"/>
</dbReference>
<dbReference type="GO" id="GO:0005886">
    <property type="term" value="C:plasma membrane"/>
    <property type="evidence" value="ECO:0007669"/>
    <property type="project" value="UniProtKB-SubCell"/>
</dbReference>
<evidence type="ECO:0000256" key="3">
    <source>
        <dbReference type="ARBA" id="ARBA00022741"/>
    </source>
</evidence>
<keyword evidence="2 8" id="KW-0812">Transmembrane</keyword>
<dbReference type="CDD" id="cd07346">
    <property type="entry name" value="ABC_6TM_exporters"/>
    <property type="match status" value="1"/>
</dbReference>
<name>I3TTF6_TISMK</name>
<gene>
    <name evidence="11" type="ordered locus">TMO_b0036</name>
</gene>
<evidence type="ECO:0000259" key="10">
    <source>
        <dbReference type="PROSITE" id="PS50929"/>
    </source>
</evidence>
<dbReference type="GO" id="GO:0140359">
    <property type="term" value="F:ABC-type transporter activity"/>
    <property type="evidence" value="ECO:0007669"/>
    <property type="project" value="InterPro"/>
</dbReference>
<evidence type="ECO:0000256" key="8">
    <source>
        <dbReference type="SAM" id="Phobius"/>
    </source>
</evidence>
<dbReference type="FunFam" id="3.40.50.300:FF:000218">
    <property type="entry name" value="Multidrug ABC transporter ATP-binding protein"/>
    <property type="match status" value="1"/>
</dbReference>
<dbReference type="Gene3D" id="3.40.50.300">
    <property type="entry name" value="P-loop containing nucleotide triphosphate hydrolases"/>
    <property type="match status" value="1"/>
</dbReference>
<keyword evidence="6 8" id="KW-0472">Membrane</keyword>
<comment type="subcellular location">
    <subcellularLocation>
        <location evidence="1">Cell membrane</location>
        <topology evidence="1">Multi-pass membrane protein</topology>
    </subcellularLocation>
</comment>
<keyword evidence="12" id="KW-1185">Reference proteome</keyword>
<evidence type="ECO:0000256" key="1">
    <source>
        <dbReference type="ARBA" id="ARBA00004651"/>
    </source>
</evidence>
<dbReference type="InterPro" id="IPR027417">
    <property type="entry name" value="P-loop_NTPase"/>
</dbReference>
<keyword evidence="4" id="KW-0067">ATP-binding</keyword>
<dbReference type="SMART" id="SM00382">
    <property type="entry name" value="AAA"/>
    <property type="match status" value="1"/>
</dbReference>
<dbReference type="RefSeq" id="WP_014752797.1">
    <property type="nucleotide sequence ID" value="NC_017966.1"/>
</dbReference>
<evidence type="ECO:0000259" key="9">
    <source>
        <dbReference type="PROSITE" id="PS50893"/>
    </source>
</evidence>
<evidence type="ECO:0000256" key="5">
    <source>
        <dbReference type="ARBA" id="ARBA00022989"/>
    </source>
</evidence>
<dbReference type="InterPro" id="IPR036640">
    <property type="entry name" value="ABC1_TM_sf"/>
</dbReference>
<dbReference type="InterPro" id="IPR003439">
    <property type="entry name" value="ABC_transporter-like_ATP-bd"/>
</dbReference>
<evidence type="ECO:0000256" key="7">
    <source>
        <dbReference type="ARBA" id="ARBA00024725"/>
    </source>
</evidence>
<feature type="transmembrane region" description="Helical" evidence="8">
    <location>
        <begin position="201"/>
        <end position="220"/>
    </location>
</feature>
<dbReference type="SUPFAM" id="SSF90123">
    <property type="entry name" value="ABC transporter transmembrane region"/>
    <property type="match status" value="1"/>
</dbReference>
<feature type="transmembrane region" description="Helical" evidence="8">
    <location>
        <begin position="287"/>
        <end position="306"/>
    </location>
</feature>
<dbReference type="GO" id="GO:0016887">
    <property type="term" value="F:ATP hydrolysis activity"/>
    <property type="evidence" value="ECO:0007669"/>
    <property type="project" value="InterPro"/>
</dbReference>
<dbReference type="Pfam" id="PF00005">
    <property type="entry name" value="ABC_tran"/>
    <property type="match status" value="1"/>
</dbReference>
<comment type="function">
    <text evidence="7">Part of an ABC transporter complex. Transmembrane domains (TMD) form a pore in the inner membrane and the ATP-binding domain (NBD) is responsible for energy generation.</text>
</comment>
<dbReference type="PROSITE" id="PS00211">
    <property type="entry name" value="ABC_TRANSPORTER_1"/>
    <property type="match status" value="1"/>
</dbReference>
<feature type="transmembrane region" description="Helical" evidence="8">
    <location>
        <begin position="100"/>
        <end position="122"/>
    </location>
</feature>
<dbReference type="FunFam" id="1.20.1560.10:FF:000070">
    <property type="entry name" value="Multidrug ABC transporter ATP-binding protein"/>
    <property type="match status" value="1"/>
</dbReference>
<dbReference type="AlphaFoldDB" id="I3TTF6"/>
<evidence type="ECO:0000256" key="6">
    <source>
        <dbReference type="ARBA" id="ARBA00023136"/>
    </source>
</evidence>
<dbReference type="PROSITE" id="PS50929">
    <property type="entry name" value="ABC_TM1F"/>
    <property type="match status" value="1"/>
</dbReference>
<dbReference type="SUPFAM" id="SSF52540">
    <property type="entry name" value="P-loop containing nucleoside triphosphate hydrolases"/>
    <property type="match status" value="1"/>
</dbReference>
<dbReference type="PATRIC" id="fig|1110502.3.peg.4294"/>
<proteinExistence type="predicted"/>
<evidence type="ECO:0000256" key="2">
    <source>
        <dbReference type="ARBA" id="ARBA00022692"/>
    </source>
</evidence>
<dbReference type="HOGENOM" id="CLU_000604_84_5_5"/>
<keyword evidence="5 8" id="KW-1133">Transmembrane helix</keyword>
<dbReference type="Proteomes" id="UP000005258">
    <property type="component" value="Plasmid pTM2"/>
</dbReference>
<keyword evidence="11" id="KW-0614">Plasmid</keyword>
<feature type="domain" description="ABC transmembrane type-1" evidence="10">
    <location>
        <begin position="57"/>
        <end position="337"/>
    </location>
</feature>
<dbReference type="GO" id="GO:0005524">
    <property type="term" value="F:ATP binding"/>
    <property type="evidence" value="ECO:0007669"/>
    <property type="project" value="UniProtKB-KW"/>
</dbReference>
<geneLocation type="plasmid" evidence="11 12">
    <name>pTM2</name>
</geneLocation>
<accession>I3TTF6</accession>
<dbReference type="Gene3D" id="1.20.1560.10">
    <property type="entry name" value="ABC transporter type 1, transmembrane domain"/>
    <property type="match status" value="1"/>
</dbReference>
<feature type="domain" description="ABC transporter" evidence="9">
    <location>
        <begin position="378"/>
        <end position="617"/>
    </location>
</feature>
<dbReference type="InterPro" id="IPR039421">
    <property type="entry name" value="Type_1_exporter"/>
</dbReference>
<dbReference type="InterPro" id="IPR011527">
    <property type="entry name" value="ABC1_TM_dom"/>
</dbReference>
<dbReference type="KEGG" id="tmo:TMO_b0036"/>